<evidence type="ECO:0000313" key="4">
    <source>
        <dbReference type="Proteomes" id="UP000204315"/>
    </source>
</evidence>
<sequence length="214" mass="25298">MDQFEQLINVSLLKSLIKTQIDENVSDNIKSMSEKLKRLECDNLTDSVEIYGIHDNRLNNKKIRNYYLKKICILLNLNFKHVIESSFDKNHIVAKLCDATRAKEWQTMSRERRLKNFNLNINYDGPVKIFVAATAEQKLLLKKTRDALLPFYKYISICKNGVMVRRDEKSRVFIVKNEQNIEYLKANKYYAFHSDSVDNFEFENDSKKMLQNLI</sequence>
<name>O92426_NPVBM</name>
<evidence type="ECO:0000259" key="1">
    <source>
        <dbReference type="Pfam" id="PF03258"/>
    </source>
</evidence>
<reference evidence="3 4" key="1">
    <citation type="journal article" date="1997" name="Gene">
        <title>Sequencing of the putative DNA helicase-encoding gene of the Bombyx mori nuclear polyhedrosis virus and fine-mapping of a region involved in host range expansion.</title>
        <authorList>
            <person name="Kamita S.G."/>
            <person name="Maeda S."/>
        </authorList>
    </citation>
    <scope>NUCLEOTIDE SEQUENCE [LARGE SCALE GENOMIC DNA]</scope>
    <source>
        <strain evidence="3">T3</strain>
    </source>
</reference>
<dbReference type="Proteomes" id="UP000204315">
    <property type="component" value="Segment"/>
</dbReference>
<dbReference type="InterPro" id="IPR057251">
    <property type="entry name" value="FP_C"/>
</dbReference>
<dbReference type="GeneID" id="1488681"/>
<feature type="domain" description="FP protein C-terminal" evidence="2">
    <location>
        <begin position="134"/>
        <end position="185"/>
    </location>
</feature>
<protein>
    <submittedName>
        <fullName evidence="3">25K</fullName>
    </submittedName>
</protein>
<evidence type="ECO:0000313" key="3">
    <source>
        <dbReference type="EMBL" id="AAC63734.1"/>
    </source>
</evidence>
<organismHost>
    <name type="scientific">Bombyx mori</name>
    <name type="common">Silk moth</name>
    <dbReference type="NCBI Taxonomy" id="7091"/>
</organismHost>
<dbReference type="PIR" id="T41805">
    <property type="entry name" value="T41805"/>
</dbReference>
<dbReference type="KEGG" id="vg:1488681"/>
<dbReference type="EMBL" id="L33180">
    <property type="protein sequence ID" value="AAC63734.1"/>
    <property type="molecule type" value="Genomic_DNA"/>
</dbReference>
<feature type="domain" description="FP protein N-terminal" evidence="1">
    <location>
        <begin position="46"/>
        <end position="131"/>
    </location>
</feature>
<evidence type="ECO:0000259" key="2">
    <source>
        <dbReference type="Pfam" id="PF25298"/>
    </source>
</evidence>
<dbReference type="Pfam" id="PF03258">
    <property type="entry name" value="Baculo_FP"/>
    <property type="match status" value="1"/>
</dbReference>
<organism evidence="3 4">
    <name type="scientific">Bombyx mori nuclear polyhedrosis virus</name>
    <name type="common">BmNPV</name>
    <dbReference type="NCBI Taxonomy" id="271108"/>
    <lineage>
        <taxon>Viruses</taxon>
        <taxon>Viruses incertae sedis</taxon>
        <taxon>Naldaviricetes</taxon>
        <taxon>Lefavirales</taxon>
        <taxon>Baculoviridae</taxon>
        <taxon>Alphabaculovirus</taxon>
        <taxon>Alphabaculovirus bomori</taxon>
    </lineage>
</organism>
<dbReference type="InterPro" id="IPR004941">
    <property type="entry name" value="FP_N"/>
</dbReference>
<dbReference type="OrthoDB" id="15947at10239"/>
<keyword evidence="4" id="KW-1185">Reference proteome</keyword>
<dbReference type="RefSeq" id="NP_047465.1">
    <property type="nucleotide sequence ID" value="NC_001962.1"/>
</dbReference>
<proteinExistence type="predicted"/>
<accession>O92426</accession>
<gene>
    <name evidence="3" type="primary">fp</name>
</gene>
<reference evidence="3 4" key="2">
    <citation type="journal article" date="1999" name="J. Gen. Virol.">
        <title>Sequence analysis of the genome of Bombyx mori nucleopolyhedrovirus.</title>
        <authorList>
            <person name="Gomi S."/>
            <person name="Majima K."/>
            <person name="Maeda S."/>
        </authorList>
    </citation>
    <scope>NUCLEOTIDE SEQUENCE [LARGE SCALE GENOMIC DNA]</scope>
    <source>
        <strain evidence="3">T3</strain>
    </source>
</reference>
<dbReference type="Pfam" id="PF25298">
    <property type="entry name" value="Baculo_FP_2nd"/>
    <property type="match status" value="1"/>
</dbReference>